<dbReference type="AlphaFoldDB" id="A0A561PQH4"/>
<dbReference type="Pfam" id="PF07980">
    <property type="entry name" value="SusD_RagB"/>
    <property type="match status" value="1"/>
</dbReference>
<dbReference type="GO" id="GO:0009279">
    <property type="term" value="C:cell outer membrane"/>
    <property type="evidence" value="ECO:0007669"/>
    <property type="project" value="UniProtKB-SubCell"/>
</dbReference>
<evidence type="ECO:0000256" key="2">
    <source>
        <dbReference type="ARBA" id="ARBA00006275"/>
    </source>
</evidence>
<dbReference type="InterPro" id="IPR011990">
    <property type="entry name" value="TPR-like_helical_dom_sf"/>
</dbReference>
<proteinExistence type="inferred from homology"/>
<protein>
    <submittedName>
        <fullName evidence="9">Putative outer membrane starch-binding protein</fullName>
    </submittedName>
</protein>
<dbReference type="OrthoDB" id="5694214at2"/>
<organism evidence="9 10">
    <name type="scientific">Chitinophaga polysaccharea</name>
    <dbReference type="NCBI Taxonomy" id="1293035"/>
    <lineage>
        <taxon>Bacteria</taxon>
        <taxon>Pseudomonadati</taxon>
        <taxon>Bacteroidota</taxon>
        <taxon>Chitinophagia</taxon>
        <taxon>Chitinophagales</taxon>
        <taxon>Chitinophagaceae</taxon>
        <taxon>Chitinophaga</taxon>
    </lineage>
</organism>
<dbReference type="PROSITE" id="PS51257">
    <property type="entry name" value="PROKAR_LIPOPROTEIN"/>
    <property type="match status" value="1"/>
</dbReference>
<dbReference type="InterPro" id="IPR033985">
    <property type="entry name" value="SusD-like_N"/>
</dbReference>
<dbReference type="Gene3D" id="1.25.40.390">
    <property type="match status" value="1"/>
</dbReference>
<evidence type="ECO:0000259" key="8">
    <source>
        <dbReference type="Pfam" id="PF14322"/>
    </source>
</evidence>
<dbReference type="RefSeq" id="WP_145670375.1">
    <property type="nucleotide sequence ID" value="NZ_VIWO01000004.1"/>
</dbReference>
<keyword evidence="4" id="KW-0472">Membrane</keyword>
<dbReference type="EMBL" id="VIWO01000004">
    <property type="protein sequence ID" value="TWF40369.1"/>
    <property type="molecule type" value="Genomic_DNA"/>
</dbReference>
<comment type="caution">
    <text evidence="9">The sequence shown here is derived from an EMBL/GenBank/DDBJ whole genome shotgun (WGS) entry which is preliminary data.</text>
</comment>
<dbReference type="Proteomes" id="UP000320811">
    <property type="component" value="Unassembled WGS sequence"/>
</dbReference>
<keyword evidence="10" id="KW-1185">Reference proteome</keyword>
<feature type="signal peptide" evidence="6">
    <location>
        <begin position="1"/>
        <end position="27"/>
    </location>
</feature>
<evidence type="ECO:0000313" key="10">
    <source>
        <dbReference type="Proteomes" id="UP000320811"/>
    </source>
</evidence>
<dbReference type="Pfam" id="PF14322">
    <property type="entry name" value="SusD-like_3"/>
    <property type="match status" value="1"/>
</dbReference>
<evidence type="ECO:0000256" key="6">
    <source>
        <dbReference type="SAM" id="SignalP"/>
    </source>
</evidence>
<dbReference type="SUPFAM" id="SSF48452">
    <property type="entry name" value="TPR-like"/>
    <property type="match status" value="1"/>
</dbReference>
<evidence type="ECO:0000256" key="5">
    <source>
        <dbReference type="ARBA" id="ARBA00023237"/>
    </source>
</evidence>
<comment type="similarity">
    <text evidence="2">Belongs to the SusD family.</text>
</comment>
<feature type="domain" description="RagB/SusD" evidence="7">
    <location>
        <begin position="289"/>
        <end position="597"/>
    </location>
</feature>
<feature type="chain" id="PRO_5021908813" evidence="6">
    <location>
        <begin position="28"/>
        <end position="600"/>
    </location>
</feature>
<sequence length="600" mass="67799">MKWKYFNYRSNNWSKLMLGLGMAMSFASCKKFLDKGPLDTLSQANYWQTAKQLDMYIVGKYSWLPETNFWADDASDNMMGGGYVGGFNSYMNGQTVTPVDAGSGGWSWNRVYEINYFFDNYYKCTEPLAAYQQTLGEACFLKAYVYHNLVKSFGDVPWYSHVIGPNDQETLTKTRDTRALVMDSVMALIDKSIQLLGTRSAVGVNRINKETALIYKSRVALFEATWAKYHAGNPSASTVNANAYFQKVVDAYTQLKSLSGNFSGMIYSTGNPNKDYFNLFNRENYADINEVTLSRTYSNNITGASGNGLNWWTTVGYFNRGYTLGLVQSFLDKNGQTIDVTSIALFPKKGASCLPDLKASLDPRFGQSVFVPGDHFNNILEPNRIYTVCENLGTNYYNATATGYWPKKGNNPDINYNSTAGNPTTSSICFRIPEIMLNYVEAYVELNNALPDLTDNIDRIRARVGMPPLTGHLPTVNATWPNYGYAVSDILAIVRNERNTELFGEGYRKDDWMRWRAHALFNSSAVRPRGFRYDPADYDAATNATLSQQLDDKGYYDPWKLTLPQGFKFRPEKDYLAPIPLEDITRSNKMLTQNPGWDTP</sequence>
<evidence type="ECO:0000256" key="4">
    <source>
        <dbReference type="ARBA" id="ARBA00023136"/>
    </source>
</evidence>
<evidence type="ECO:0000256" key="3">
    <source>
        <dbReference type="ARBA" id="ARBA00022729"/>
    </source>
</evidence>
<dbReference type="InterPro" id="IPR012944">
    <property type="entry name" value="SusD_RagB_dom"/>
</dbReference>
<keyword evidence="3 6" id="KW-0732">Signal</keyword>
<accession>A0A561PQH4</accession>
<name>A0A561PQH4_9BACT</name>
<evidence type="ECO:0000256" key="1">
    <source>
        <dbReference type="ARBA" id="ARBA00004442"/>
    </source>
</evidence>
<feature type="domain" description="SusD-like N-terminal" evidence="8">
    <location>
        <begin position="113"/>
        <end position="221"/>
    </location>
</feature>
<evidence type="ECO:0000259" key="7">
    <source>
        <dbReference type="Pfam" id="PF07980"/>
    </source>
</evidence>
<comment type="subcellular location">
    <subcellularLocation>
        <location evidence="1">Cell outer membrane</location>
    </subcellularLocation>
</comment>
<evidence type="ECO:0000313" key="9">
    <source>
        <dbReference type="EMBL" id="TWF40369.1"/>
    </source>
</evidence>
<keyword evidence="5" id="KW-0998">Cell outer membrane</keyword>
<gene>
    <name evidence="9" type="ORF">FHW36_10451</name>
</gene>
<reference evidence="9 10" key="1">
    <citation type="submission" date="2019-06" db="EMBL/GenBank/DDBJ databases">
        <title>Sorghum-associated microbial communities from plants grown in Nebraska, USA.</title>
        <authorList>
            <person name="Schachtman D."/>
        </authorList>
    </citation>
    <scope>NUCLEOTIDE SEQUENCE [LARGE SCALE GENOMIC DNA]</scope>
    <source>
        <strain evidence="9 10">1209</strain>
    </source>
</reference>